<dbReference type="EMBL" id="QGGU01000002">
    <property type="protein sequence ID" value="PWK53945.1"/>
    <property type="molecule type" value="Genomic_DNA"/>
</dbReference>
<keyword evidence="10 13" id="KW-0460">Magnesium</keyword>
<dbReference type="Proteomes" id="UP000245790">
    <property type="component" value="Unassembled WGS sequence"/>
</dbReference>
<evidence type="ECO:0000256" key="3">
    <source>
        <dbReference type="ARBA" id="ARBA00005046"/>
    </source>
</evidence>
<evidence type="ECO:0000313" key="15">
    <source>
        <dbReference type="EMBL" id="PWK53945.1"/>
    </source>
</evidence>
<dbReference type="GO" id="GO:0046872">
    <property type="term" value="F:metal ion binding"/>
    <property type="evidence" value="ECO:0007669"/>
    <property type="project" value="UniProtKB-UniRule"/>
</dbReference>
<dbReference type="EC" id="2.10.1.1" evidence="5 13"/>
<dbReference type="SUPFAM" id="SSF63867">
    <property type="entry name" value="MoeA C-terminal domain-like"/>
    <property type="match status" value="1"/>
</dbReference>
<comment type="caution">
    <text evidence="15">The sequence shown here is derived from an EMBL/GenBank/DDBJ whole genome shotgun (WGS) entry which is preliminary data.</text>
</comment>
<evidence type="ECO:0000256" key="11">
    <source>
        <dbReference type="ARBA" id="ARBA00023150"/>
    </source>
</evidence>
<dbReference type="AlphaFoldDB" id="A0A316G0S2"/>
<dbReference type="Gene3D" id="3.40.980.10">
    <property type="entry name" value="MoaB/Mog-like domain"/>
    <property type="match status" value="1"/>
</dbReference>
<dbReference type="PANTHER" id="PTHR10192">
    <property type="entry name" value="MOLYBDOPTERIN BIOSYNTHESIS PROTEIN"/>
    <property type="match status" value="1"/>
</dbReference>
<keyword evidence="7 13" id="KW-0500">Molybdenum</keyword>
<accession>A0A316G0S2</accession>
<dbReference type="GO" id="GO:0005829">
    <property type="term" value="C:cytosol"/>
    <property type="evidence" value="ECO:0007669"/>
    <property type="project" value="TreeGrafter"/>
</dbReference>
<evidence type="ECO:0000313" key="16">
    <source>
        <dbReference type="Proteomes" id="UP000245790"/>
    </source>
</evidence>
<dbReference type="OrthoDB" id="9804758at2"/>
<evidence type="ECO:0000256" key="10">
    <source>
        <dbReference type="ARBA" id="ARBA00022842"/>
    </source>
</evidence>
<dbReference type="Pfam" id="PF03453">
    <property type="entry name" value="MoeA_N"/>
    <property type="match status" value="1"/>
</dbReference>
<organism evidence="15 16">
    <name type="scientific">Pleionea mediterranea</name>
    <dbReference type="NCBI Taxonomy" id="523701"/>
    <lineage>
        <taxon>Bacteria</taxon>
        <taxon>Pseudomonadati</taxon>
        <taxon>Pseudomonadota</taxon>
        <taxon>Gammaproteobacteria</taxon>
        <taxon>Oceanospirillales</taxon>
        <taxon>Pleioneaceae</taxon>
        <taxon>Pleionea</taxon>
    </lineage>
</organism>
<dbReference type="GO" id="GO:0006777">
    <property type="term" value="P:Mo-molybdopterin cofactor biosynthetic process"/>
    <property type="evidence" value="ECO:0007669"/>
    <property type="project" value="UniProtKB-UniRule"/>
</dbReference>
<dbReference type="GO" id="GO:0061599">
    <property type="term" value="F:molybdopterin molybdotransferase activity"/>
    <property type="evidence" value="ECO:0007669"/>
    <property type="project" value="UniProtKB-UniRule"/>
</dbReference>
<dbReference type="NCBIfam" id="NF045515">
    <property type="entry name" value="Glp_gephyrin"/>
    <property type="match status" value="1"/>
</dbReference>
<dbReference type="Pfam" id="PF03454">
    <property type="entry name" value="MoeA_C"/>
    <property type="match status" value="1"/>
</dbReference>
<dbReference type="UniPathway" id="UPA00344"/>
<evidence type="ECO:0000256" key="4">
    <source>
        <dbReference type="ARBA" id="ARBA00010763"/>
    </source>
</evidence>
<comment type="pathway">
    <text evidence="3 13">Cofactor biosynthesis; molybdopterin biosynthesis.</text>
</comment>
<dbReference type="FunFam" id="2.170.190.11:FF:000001">
    <property type="entry name" value="Molybdopterin molybdenumtransferase"/>
    <property type="match status" value="1"/>
</dbReference>
<dbReference type="NCBIfam" id="TIGR00177">
    <property type="entry name" value="molyb_syn"/>
    <property type="match status" value="1"/>
</dbReference>
<dbReference type="SUPFAM" id="SSF53218">
    <property type="entry name" value="Molybdenum cofactor biosynthesis proteins"/>
    <property type="match status" value="1"/>
</dbReference>
<dbReference type="InterPro" id="IPR038987">
    <property type="entry name" value="MoeA-like"/>
</dbReference>
<reference evidence="15 16" key="1">
    <citation type="submission" date="2018-05" db="EMBL/GenBank/DDBJ databases">
        <title>Genomic Encyclopedia of Type Strains, Phase IV (KMG-IV): sequencing the most valuable type-strain genomes for metagenomic binning, comparative biology and taxonomic classification.</title>
        <authorList>
            <person name="Goeker M."/>
        </authorList>
    </citation>
    <scope>NUCLEOTIDE SEQUENCE [LARGE SCALE GENOMIC DNA]</scope>
    <source>
        <strain evidence="15 16">DSM 25350</strain>
    </source>
</reference>
<sequence>MSTADPCAKPGLMPFQQALNLLLEKVTANGHPLNTEKRPLAQADNRVLAQDIIAPIDVPPFNNSAMDGFALRAEDLTQFESLTLVGTALAGTPFTGTVEKGECIRIMTGAVLPAGTDCVEMQENTELNNHHSDTTSIVFRQSVKSGQFVRQQGQDIVSGSQVLPKGQLLGSADIGLLASLGLTEVEVFEPLKVAIFSSGDEIIQPGHALDAGQIYDTNRYTLNALLNKLPVSIKDYGCIKDTPEAVRKALLLADKSADVIITSGGVSVGDADHIKPVVDELGTLELWKVAIKPGKPFAYGHLANAQFFGLPGNPVSALVTMYKLVLPALQQLMGMSKQSSMQCRAITTTPLKKSIGRLDFQRGVYNIDEDGQCLVTVTGNQNSAVLTSVSKANCFIVLPAEQGDVSAGETVTIEPFDHML</sequence>
<keyword evidence="9 13" id="KW-0479">Metal-binding</keyword>
<comment type="catalytic activity">
    <reaction evidence="12">
        <text>adenylyl-molybdopterin + molybdate = Mo-molybdopterin + AMP + H(+)</text>
        <dbReference type="Rhea" id="RHEA:35047"/>
        <dbReference type="ChEBI" id="CHEBI:15378"/>
        <dbReference type="ChEBI" id="CHEBI:36264"/>
        <dbReference type="ChEBI" id="CHEBI:62727"/>
        <dbReference type="ChEBI" id="CHEBI:71302"/>
        <dbReference type="ChEBI" id="CHEBI:456215"/>
        <dbReference type="EC" id="2.10.1.1"/>
    </reaction>
</comment>
<dbReference type="RefSeq" id="WP_109762072.1">
    <property type="nucleotide sequence ID" value="NZ_QGGU01000002.1"/>
</dbReference>
<comment type="similarity">
    <text evidence="4 13">Belongs to the MoeA family.</text>
</comment>
<dbReference type="CDD" id="cd00887">
    <property type="entry name" value="MoeA"/>
    <property type="match status" value="1"/>
</dbReference>
<dbReference type="FunFam" id="2.40.340.10:FF:000003">
    <property type="entry name" value="Molybdopterin molybdenumtransferase"/>
    <property type="match status" value="1"/>
</dbReference>
<evidence type="ECO:0000256" key="6">
    <source>
        <dbReference type="ARBA" id="ARBA00021108"/>
    </source>
</evidence>
<feature type="domain" description="MoaB/Mog" evidence="14">
    <location>
        <begin position="194"/>
        <end position="331"/>
    </location>
</feature>
<dbReference type="InterPro" id="IPR036688">
    <property type="entry name" value="MoeA_C_domain_IV_sf"/>
</dbReference>
<name>A0A316G0S2_9GAMM</name>
<dbReference type="FunFam" id="3.40.980.10:FF:000004">
    <property type="entry name" value="Molybdopterin molybdenumtransferase"/>
    <property type="match status" value="1"/>
</dbReference>
<dbReference type="Pfam" id="PF00994">
    <property type="entry name" value="MoCF_biosynth"/>
    <property type="match status" value="1"/>
</dbReference>
<dbReference type="Gene3D" id="2.170.190.11">
    <property type="entry name" value="Molybdopterin biosynthesis moea protein, domain 3"/>
    <property type="match status" value="1"/>
</dbReference>
<evidence type="ECO:0000259" key="14">
    <source>
        <dbReference type="SMART" id="SM00852"/>
    </source>
</evidence>
<dbReference type="PANTHER" id="PTHR10192:SF5">
    <property type="entry name" value="GEPHYRIN"/>
    <property type="match status" value="1"/>
</dbReference>
<dbReference type="InterPro" id="IPR005111">
    <property type="entry name" value="MoeA_C_domain_IV"/>
</dbReference>
<keyword evidence="11 13" id="KW-0501">Molybdenum cofactor biosynthesis</keyword>
<dbReference type="InterPro" id="IPR036425">
    <property type="entry name" value="MoaB/Mog-like_dom_sf"/>
</dbReference>
<evidence type="ECO:0000256" key="9">
    <source>
        <dbReference type="ARBA" id="ARBA00022723"/>
    </source>
</evidence>
<evidence type="ECO:0000256" key="1">
    <source>
        <dbReference type="ARBA" id="ARBA00001946"/>
    </source>
</evidence>
<gene>
    <name evidence="15" type="ORF">C8D97_102337</name>
</gene>
<evidence type="ECO:0000256" key="8">
    <source>
        <dbReference type="ARBA" id="ARBA00022679"/>
    </source>
</evidence>
<evidence type="ECO:0000256" key="7">
    <source>
        <dbReference type="ARBA" id="ARBA00022505"/>
    </source>
</evidence>
<dbReference type="Gene3D" id="2.40.340.10">
    <property type="entry name" value="MoeA, C-terminal, domain IV"/>
    <property type="match status" value="1"/>
</dbReference>
<evidence type="ECO:0000256" key="2">
    <source>
        <dbReference type="ARBA" id="ARBA00002901"/>
    </source>
</evidence>
<comment type="function">
    <text evidence="2 13">Catalyzes the insertion of molybdate into adenylated molybdopterin with the concomitant release of AMP.</text>
</comment>
<dbReference type="Gene3D" id="3.90.105.10">
    <property type="entry name" value="Molybdopterin biosynthesis moea protein, domain 2"/>
    <property type="match status" value="1"/>
</dbReference>
<evidence type="ECO:0000256" key="12">
    <source>
        <dbReference type="ARBA" id="ARBA00047317"/>
    </source>
</evidence>
<evidence type="ECO:0000256" key="13">
    <source>
        <dbReference type="RuleBase" id="RU365090"/>
    </source>
</evidence>
<protein>
    <recommendedName>
        <fullName evidence="6 13">Molybdopterin molybdenumtransferase</fullName>
        <ecNumber evidence="5 13">2.10.1.1</ecNumber>
    </recommendedName>
</protein>
<dbReference type="SMART" id="SM00852">
    <property type="entry name" value="MoCF_biosynth"/>
    <property type="match status" value="1"/>
</dbReference>
<dbReference type="SUPFAM" id="SSF63882">
    <property type="entry name" value="MoeA N-terminal region -like"/>
    <property type="match status" value="1"/>
</dbReference>
<dbReference type="InterPro" id="IPR036135">
    <property type="entry name" value="MoeA_linker/N_sf"/>
</dbReference>
<dbReference type="InterPro" id="IPR001453">
    <property type="entry name" value="MoaB/Mog_dom"/>
</dbReference>
<keyword evidence="8 13" id="KW-0808">Transferase</keyword>
<proteinExistence type="inferred from homology"/>
<dbReference type="InterPro" id="IPR005110">
    <property type="entry name" value="MoeA_linker/N"/>
</dbReference>
<evidence type="ECO:0000256" key="5">
    <source>
        <dbReference type="ARBA" id="ARBA00013269"/>
    </source>
</evidence>
<comment type="cofactor">
    <cofactor evidence="1 13">
        <name>Mg(2+)</name>
        <dbReference type="ChEBI" id="CHEBI:18420"/>
    </cofactor>
</comment>
<keyword evidence="16" id="KW-1185">Reference proteome</keyword>